<evidence type="ECO:0000256" key="5">
    <source>
        <dbReference type="RuleBase" id="RU000320"/>
    </source>
</evidence>
<keyword evidence="3 6" id="KW-1133">Transmembrane helix</keyword>
<feature type="transmembrane region" description="Helical" evidence="6">
    <location>
        <begin position="12"/>
        <end position="33"/>
    </location>
</feature>
<accession>A0ABQ6JI01</accession>
<evidence type="ECO:0000256" key="6">
    <source>
        <dbReference type="SAM" id="Phobius"/>
    </source>
</evidence>
<evidence type="ECO:0000256" key="3">
    <source>
        <dbReference type="ARBA" id="ARBA00022989"/>
    </source>
</evidence>
<sequence>MLAFDKTGLSGSLFYLAAYGFTTIGAFAVVTLVRDQAGEATHLSQWAGLARRSPLLAAVFSLFLLAFAGIPATSGFIGKYAVFSAAVGHGGTWLAIVGVVSSAIAAFFYVRVIVLMYFSEPDGDSTVVAAPSAFTTVAIGVGALMTIVLGILPGPVLDLATRSSTFLP</sequence>
<evidence type="ECO:0000256" key="2">
    <source>
        <dbReference type="ARBA" id="ARBA00022692"/>
    </source>
</evidence>
<keyword evidence="2 5" id="KW-0812">Transmembrane</keyword>
<dbReference type="PANTHER" id="PTHR22773">
    <property type="entry name" value="NADH DEHYDROGENASE"/>
    <property type="match status" value="1"/>
</dbReference>
<comment type="caution">
    <text evidence="8">The sequence shown here is derived from an EMBL/GenBank/DDBJ whole genome shotgun (WGS) entry which is preliminary data.</text>
</comment>
<dbReference type="InterPro" id="IPR001750">
    <property type="entry name" value="ND/Mrp_TM"/>
</dbReference>
<protein>
    <recommendedName>
        <fullName evidence="7">NADH:quinone oxidoreductase/Mrp antiporter transmembrane domain-containing protein</fullName>
    </recommendedName>
</protein>
<feature type="transmembrane region" description="Helical" evidence="6">
    <location>
        <begin position="54"/>
        <end position="73"/>
    </location>
</feature>
<gene>
    <name evidence="8" type="ORF">GCM10025868_31160</name>
</gene>
<evidence type="ECO:0000313" key="9">
    <source>
        <dbReference type="Proteomes" id="UP001157017"/>
    </source>
</evidence>
<name>A0ABQ6JI01_9ACTN</name>
<keyword evidence="9" id="KW-1185">Reference proteome</keyword>
<organism evidence="8 9">
    <name type="scientific">Angustibacter aerolatus</name>
    <dbReference type="NCBI Taxonomy" id="1162965"/>
    <lineage>
        <taxon>Bacteria</taxon>
        <taxon>Bacillati</taxon>
        <taxon>Actinomycetota</taxon>
        <taxon>Actinomycetes</taxon>
        <taxon>Kineosporiales</taxon>
        <taxon>Kineosporiaceae</taxon>
    </lineage>
</organism>
<comment type="subcellular location">
    <subcellularLocation>
        <location evidence="1">Endomembrane system</location>
        <topology evidence="1">Multi-pass membrane protein</topology>
    </subcellularLocation>
    <subcellularLocation>
        <location evidence="5">Membrane</location>
        <topology evidence="5">Multi-pass membrane protein</topology>
    </subcellularLocation>
</comment>
<reference evidence="9" key="1">
    <citation type="journal article" date="2019" name="Int. J. Syst. Evol. Microbiol.">
        <title>The Global Catalogue of Microorganisms (GCM) 10K type strain sequencing project: providing services to taxonomists for standard genome sequencing and annotation.</title>
        <authorList>
            <consortium name="The Broad Institute Genomics Platform"/>
            <consortium name="The Broad Institute Genome Sequencing Center for Infectious Disease"/>
            <person name="Wu L."/>
            <person name="Ma J."/>
        </authorList>
    </citation>
    <scope>NUCLEOTIDE SEQUENCE [LARGE SCALE GENOMIC DNA]</scope>
    <source>
        <strain evidence="9">NBRC 108730</strain>
    </source>
</reference>
<feature type="transmembrane region" description="Helical" evidence="6">
    <location>
        <begin position="130"/>
        <end position="152"/>
    </location>
</feature>
<dbReference type="Pfam" id="PF00361">
    <property type="entry name" value="Proton_antipo_M"/>
    <property type="match status" value="1"/>
</dbReference>
<evidence type="ECO:0000256" key="4">
    <source>
        <dbReference type="ARBA" id="ARBA00023136"/>
    </source>
</evidence>
<evidence type="ECO:0000256" key="1">
    <source>
        <dbReference type="ARBA" id="ARBA00004127"/>
    </source>
</evidence>
<feature type="transmembrane region" description="Helical" evidence="6">
    <location>
        <begin position="93"/>
        <end position="118"/>
    </location>
</feature>
<evidence type="ECO:0000259" key="7">
    <source>
        <dbReference type="Pfam" id="PF00361"/>
    </source>
</evidence>
<dbReference type="EMBL" id="BSUZ01000001">
    <property type="protein sequence ID" value="GMA87866.1"/>
    <property type="molecule type" value="Genomic_DNA"/>
</dbReference>
<proteinExistence type="predicted"/>
<keyword evidence="4 6" id="KW-0472">Membrane</keyword>
<dbReference type="Proteomes" id="UP001157017">
    <property type="component" value="Unassembled WGS sequence"/>
</dbReference>
<evidence type="ECO:0000313" key="8">
    <source>
        <dbReference type="EMBL" id="GMA87866.1"/>
    </source>
</evidence>
<feature type="domain" description="NADH:quinone oxidoreductase/Mrp antiporter transmembrane" evidence="7">
    <location>
        <begin position="6"/>
        <end position="104"/>
    </location>
</feature>